<reference evidence="2" key="1">
    <citation type="submission" date="2021-02" db="EMBL/GenBank/DDBJ databases">
        <authorList>
            <person name="Nowell W R."/>
        </authorList>
    </citation>
    <scope>NUCLEOTIDE SEQUENCE</scope>
</reference>
<dbReference type="AlphaFoldDB" id="A0A814PU69"/>
<evidence type="ECO:0000256" key="1">
    <source>
        <dbReference type="SAM" id="Coils"/>
    </source>
</evidence>
<accession>A0A814PU69</accession>
<keyword evidence="4" id="KW-1185">Reference proteome</keyword>
<evidence type="ECO:0000313" key="4">
    <source>
        <dbReference type="Proteomes" id="UP000663828"/>
    </source>
</evidence>
<comment type="caution">
    <text evidence="2">The sequence shown here is derived from an EMBL/GenBank/DDBJ whole genome shotgun (WGS) entry which is preliminary data.</text>
</comment>
<sequence length="177" mass="20958">MDPLPLGRCSHRNLSAKSTQCDRWARLVCSHCNRGVCVEHEKIHQEESQRRIDELQNQMNDLRQRLHTLTHEQLVENFEEKLDQWTNTCKNEIDRKAMQMLKQGKSLIEQLNVEEFRSNCLNQIENSLEPSQTHTSKLEEQIEQMKEKISYLQITNDGQIKVNHFLTKPSRDMMNLD</sequence>
<dbReference type="OrthoDB" id="9998341at2759"/>
<organism evidence="2 5">
    <name type="scientific">Adineta ricciae</name>
    <name type="common">Rotifer</name>
    <dbReference type="NCBI Taxonomy" id="249248"/>
    <lineage>
        <taxon>Eukaryota</taxon>
        <taxon>Metazoa</taxon>
        <taxon>Spiralia</taxon>
        <taxon>Gnathifera</taxon>
        <taxon>Rotifera</taxon>
        <taxon>Eurotatoria</taxon>
        <taxon>Bdelloidea</taxon>
        <taxon>Adinetida</taxon>
        <taxon>Adinetidae</taxon>
        <taxon>Adineta</taxon>
    </lineage>
</organism>
<protein>
    <submittedName>
        <fullName evidence="2">Uncharacterized protein</fullName>
    </submittedName>
</protein>
<dbReference type="Proteomes" id="UP000663828">
    <property type="component" value="Unassembled WGS sequence"/>
</dbReference>
<evidence type="ECO:0000313" key="5">
    <source>
        <dbReference type="Proteomes" id="UP000663852"/>
    </source>
</evidence>
<dbReference type="EMBL" id="CAJNOJ010000101">
    <property type="protein sequence ID" value="CAF1110548.1"/>
    <property type="molecule type" value="Genomic_DNA"/>
</dbReference>
<evidence type="ECO:0000313" key="2">
    <source>
        <dbReference type="EMBL" id="CAF1110548.1"/>
    </source>
</evidence>
<feature type="coiled-coil region" evidence="1">
    <location>
        <begin position="38"/>
        <end position="95"/>
    </location>
</feature>
<proteinExistence type="predicted"/>
<dbReference type="Proteomes" id="UP000663852">
    <property type="component" value="Unassembled WGS sequence"/>
</dbReference>
<evidence type="ECO:0000313" key="3">
    <source>
        <dbReference type="EMBL" id="CAF1592392.1"/>
    </source>
</evidence>
<gene>
    <name evidence="2" type="ORF">EDS130_LOCUS20486</name>
    <name evidence="3" type="ORF">XAT740_LOCUS46716</name>
</gene>
<name>A0A814PU69_ADIRI</name>
<dbReference type="EMBL" id="CAJNOR010006332">
    <property type="protein sequence ID" value="CAF1592392.1"/>
    <property type="molecule type" value="Genomic_DNA"/>
</dbReference>
<keyword evidence="1" id="KW-0175">Coiled coil</keyword>